<reference evidence="2" key="1">
    <citation type="journal article" date="2015" name="Nature">
        <title>Complex archaea that bridge the gap between prokaryotes and eukaryotes.</title>
        <authorList>
            <person name="Spang A."/>
            <person name="Saw J.H."/>
            <person name="Jorgensen S.L."/>
            <person name="Zaremba-Niedzwiedzka K."/>
            <person name="Martijn J."/>
            <person name="Lind A.E."/>
            <person name="van Eijk R."/>
            <person name="Schleper C."/>
            <person name="Guy L."/>
            <person name="Ettema T.J."/>
        </authorList>
    </citation>
    <scope>NUCLEOTIDE SEQUENCE</scope>
</reference>
<feature type="region of interest" description="Disordered" evidence="1">
    <location>
        <begin position="1"/>
        <end position="20"/>
    </location>
</feature>
<dbReference type="EMBL" id="LAZR01014494">
    <property type="protein sequence ID" value="KKM17270.1"/>
    <property type="molecule type" value="Genomic_DNA"/>
</dbReference>
<gene>
    <name evidence="2" type="ORF">LCGC14_1677540</name>
</gene>
<protein>
    <submittedName>
        <fullName evidence="2">Uncharacterized protein</fullName>
    </submittedName>
</protein>
<evidence type="ECO:0000256" key="1">
    <source>
        <dbReference type="SAM" id="MobiDB-lite"/>
    </source>
</evidence>
<dbReference type="AlphaFoldDB" id="A0A0F9KPI4"/>
<name>A0A0F9KPI4_9ZZZZ</name>
<comment type="caution">
    <text evidence="2">The sequence shown here is derived from an EMBL/GenBank/DDBJ whole genome shotgun (WGS) entry which is preliminary data.</text>
</comment>
<organism evidence="2">
    <name type="scientific">marine sediment metagenome</name>
    <dbReference type="NCBI Taxonomy" id="412755"/>
    <lineage>
        <taxon>unclassified sequences</taxon>
        <taxon>metagenomes</taxon>
        <taxon>ecological metagenomes</taxon>
    </lineage>
</organism>
<sequence>LSYVDTNNIRSNHSGRQRPEDDTTVSLVVYYADEEEKIDAVNRWLWNVMTNNHMGYQWQFDSARLWLLLNNHLSCNELQAESKYEYGN</sequence>
<accession>A0A0F9KPI4</accession>
<evidence type="ECO:0000313" key="2">
    <source>
        <dbReference type="EMBL" id="KKM17270.1"/>
    </source>
</evidence>
<feature type="non-terminal residue" evidence="2">
    <location>
        <position position="1"/>
    </location>
</feature>
<feature type="compositionally biased region" description="Polar residues" evidence="1">
    <location>
        <begin position="1"/>
        <end position="14"/>
    </location>
</feature>
<proteinExistence type="predicted"/>